<dbReference type="EMBL" id="GBXM01053517">
    <property type="protein sequence ID" value="JAH55060.1"/>
    <property type="molecule type" value="Transcribed_RNA"/>
</dbReference>
<accession>A0A0E9TQ96</accession>
<protein>
    <submittedName>
        <fullName evidence="1">Uncharacterized protein</fullName>
    </submittedName>
</protein>
<proteinExistence type="predicted"/>
<reference evidence="1" key="2">
    <citation type="journal article" date="2015" name="Fish Shellfish Immunol.">
        <title>Early steps in the European eel (Anguilla anguilla)-Vibrio vulnificus interaction in the gills: Role of the RtxA13 toxin.</title>
        <authorList>
            <person name="Callol A."/>
            <person name="Pajuelo D."/>
            <person name="Ebbesson L."/>
            <person name="Teles M."/>
            <person name="MacKenzie S."/>
            <person name="Amaro C."/>
        </authorList>
    </citation>
    <scope>NUCLEOTIDE SEQUENCE</scope>
</reference>
<reference evidence="1" key="1">
    <citation type="submission" date="2014-11" db="EMBL/GenBank/DDBJ databases">
        <authorList>
            <person name="Amaro Gonzalez C."/>
        </authorList>
    </citation>
    <scope>NUCLEOTIDE SEQUENCE</scope>
</reference>
<name>A0A0E9TQ96_ANGAN</name>
<organism evidence="1">
    <name type="scientific">Anguilla anguilla</name>
    <name type="common">European freshwater eel</name>
    <name type="synonym">Muraena anguilla</name>
    <dbReference type="NCBI Taxonomy" id="7936"/>
    <lineage>
        <taxon>Eukaryota</taxon>
        <taxon>Metazoa</taxon>
        <taxon>Chordata</taxon>
        <taxon>Craniata</taxon>
        <taxon>Vertebrata</taxon>
        <taxon>Euteleostomi</taxon>
        <taxon>Actinopterygii</taxon>
        <taxon>Neopterygii</taxon>
        <taxon>Teleostei</taxon>
        <taxon>Anguilliformes</taxon>
        <taxon>Anguillidae</taxon>
        <taxon>Anguilla</taxon>
    </lineage>
</organism>
<evidence type="ECO:0000313" key="1">
    <source>
        <dbReference type="EMBL" id="JAH55060.1"/>
    </source>
</evidence>
<sequence length="21" mass="2321">MYSLPIGAIQLAVITFHSYPV</sequence>
<dbReference type="AlphaFoldDB" id="A0A0E9TQ96"/>